<dbReference type="CDD" id="cd00693">
    <property type="entry name" value="secretory_peroxidase"/>
    <property type="match status" value="1"/>
</dbReference>
<keyword evidence="5" id="KW-0575">Peroxidase</keyword>
<keyword evidence="8 14" id="KW-0106">Calcium</keyword>
<keyword evidence="7 14" id="KW-0479">Metal-binding</keyword>
<evidence type="ECO:0000313" key="18">
    <source>
        <dbReference type="EMBL" id="THG23514.1"/>
    </source>
</evidence>
<dbReference type="PRINTS" id="PR00461">
    <property type="entry name" value="PLPEROXIDASE"/>
</dbReference>
<evidence type="ECO:0000313" key="19">
    <source>
        <dbReference type="Proteomes" id="UP000306102"/>
    </source>
</evidence>
<name>A0A4S4F358_CAMSN</name>
<evidence type="ECO:0000256" key="14">
    <source>
        <dbReference type="PIRSR" id="PIRSR600823-3"/>
    </source>
</evidence>
<dbReference type="Proteomes" id="UP000306102">
    <property type="component" value="Unassembled WGS sequence"/>
</dbReference>
<comment type="cofactor">
    <cofactor evidence="14">
        <name>heme b</name>
        <dbReference type="ChEBI" id="CHEBI:60344"/>
    </cofactor>
    <text evidence="14">Binds 1 heme b (iron(II)-protoporphyrin IX) group per subunit.</text>
</comment>
<comment type="caution">
    <text evidence="18">The sequence shown here is derived from an EMBL/GenBank/DDBJ whole genome shotgun (WGS) entry which is preliminary data.</text>
</comment>
<feature type="region of interest" description="Disordered" evidence="16">
    <location>
        <begin position="355"/>
        <end position="405"/>
    </location>
</feature>
<keyword evidence="12" id="KW-0325">Glycoprotein</keyword>
<dbReference type="GO" id="GO:0140825">
    <property type="term" value="F:lactoperoxidase activity"/>
    <property type="evidence" value="ECO:0007669"/>
    <property type="project" value="UniProtKB-EC"/>
</dbReference>
<organism evidence="18 19">
    <name type="scientific">Camellia sinensis var. sinensis</name>
    <name type="common">China tea</name>
    <dbReference type="NCBI Taxonomy" id="542762"/>
    <lineage>
        <taxon>Eukaryota</taxon>
        <taxon>Viridiplantae</taxon>
        <taxon>Streptophyta</taxon>
        <taxon>Embryophyta</taxon>
        <taxon>Tracheophyta</taxon>
        <taxon>Spermatophyta</taxon>
        <taxon>Magnoliopsida</taxon>
        <taxon>eudicotyledons</taxon>
        <taxon>Gunneridae</taxon>
        <taxon>Pentapetalae</taxon>
        <taxon>asterids</taxon>
        <taxon>Ericales</taxon>
        <taxon>Theaceae</taxon>
        <taxon>Camellia</taxon>
    </lineage>
</organism>
<dbReference type="PROSITE" id="PS50873">
    <property type="entry name" value="PEROXIDASE_4"/>
    <property type="match status" value="1"/>
</dbReference>
<dbReference type="STRING" id="542762.A0A4S4F358"/>
<dbReference type="PROSITE" id="PS00435">
    <property type="entry name" value="PEROXIDASE_1"/>
    <property type="match status" value="1"/>
</dbReference>
<accession>A0A4S4F358</accession>
<feature type="compositionally biased region" description="Polar residues" evidence="16">
    <location>
        <begin position="1"/>
        <end position="13"/>
    </location>
</feature>
<dbReference type="PRINTS" id="PR00458">
    <property type="entry name" value="PEROXIDASE"/>
</dbReference>
<dbReference type="PANTHER" id="PTHR31235">
    <property type="entry name" value="PEROXIDASE 25-RELATED"/>
    <property type="match status" value="1"/>
</dbReference>
<evidence type="ECO:0000256" key="13">
    <source>
        <dbReference type="PIRSR" id="PIRSR600823-2"/>
    </source>
</evidence>
<evidence type="ECO:0000256" key="7">
    <source>
        <dbReference type="ARBA" id="ARBA00022723"/>
    </source>
</evidence>
<gene>
    <name evidence="18" type="ORF">TEA_026363</name>
</gene>
<dbReference type="Pfam" id="PF00141">
    <property type="entry name" value="peroxidase"/>
    <property type="match status" value="1"/>
</dbReference>
<dbReference type="GO" id="GO:0020037">
    <property type="term" value="F:heme binding"/>
    <property type="evidence" value="ECO:0007669"/>
    <property type="project" value="InterPro"/>
</dbReference>
<comment type="similarity">
    <text evidence="3">Belongs to the peroxidase family. Ascorbate peroxidase subfamily.</text>
</comment>
<dbReference type="EMBL" id="SDRB02000263">
    <property type="protein sequence ID" value="THG23514.1"/>
    <property type="molecule type" value="Genomic_DNA"/>
</dbReference>
<feature type="binding site" evidence="14">
    <location>
        <position position="205"/>
    </location>
    <ligand>
        <name>Ca(2+)</name>
        <dbReference type="ChEBI" id="CHEBI:29108"/>
        <label>2</label>
    </ligand>
</feature>
<feature type="binding site" evidence="14">
    <location>
        <position position="212"/>
    </location>
    <ligand>
        <name>Ca(2+)</name>
        <dbReference type="ChEBI" id="CHEBI:29108"/>
        <label>2</label>
    </ligand>
</feature>
<dbReference type="SUPFAM" id="SSF48113">
    <property type="entry name" value="Heme-dependent peroxidases"/>
    <property type="match status" value="1"/>
</dbReference>
<dbReference type="InterPro" id="IPR019793">
    <property type="entry name" value="Peroxidases_heam-ligand_BS"/>
</dbReference>
<evidence type="ECO:0000256" key="3">
    <source>
        <dbReference type="ARBA" id="ARBA00006873"/>
    </source>
</evidence>
<comment type="cofactor">
    <cofactor evidence="14">
        <name>Ca(2+)</name>
        <dbReference type="ChEBI" id="CHEBI:29108"/>
    </cofactor>
    <text evidence="14">Binds 2 calcium ions per subunit.</text>
</comment>
<evidence type="ECO:0000256" key="15">
    <source>
        <dbReference type="PIRSR" id="PIRSR600823-5"/>
    </source>
</evidence>
<dbReference type="GO" id="GO:0046872">
    <property type="term" value="F:metal ion binding"/>
    <property type="evidence" value="ECO:0007669"/>
    <property type="project" value="UniProtKB-KW"/>
</dbReference>
<feature type="binding site" evidence="14">
    <location>
        <position position="153"/>
    </location>
    <ligand>
        <name>Ca(2+)</name>
        <dbReference type="ChEBI" id="CHEBI:29108"/>
        <label>2</label>
    </ligand>
</feature>
<keyword evidence="19" id="KW-1185">Reference proteome</keyword>
<evidence type="ECO:0000256" key="2">
    <source>
        <dbReference type="ARBA" id="ARBA00002322"/>
    </source>
</evidence>
<dbReference type="InterPro" id="IPR002016">
    <property type="entry name" value="Haem_peroxidase"/>
</dbReference>
<proteinExistence type="inferred from homology"/>
<feature type="compositionally biased region" description="Basic and acidic residues" evidence="16">
    <location>
        <begin position="19"/>
        <end position="28"/>
    </location>
</feature>
<evidence type="ECO:0000256" key="4">
    <source>
        <dbReference type="ARBA" id="ARBA00012313"/>
    </source>
</evidence>
<feature type="domain" description="Plant heme peroxidase family profile" evidence="17">
    <location>
        <begin position="33"/>
        <end position="302"/>
    </location>
</feature>
<dbReference type="EC" id="1.11.1.7" evidence="4"/>
<dbReference type="Gene3D" id="1.10.420.10">
    <property type="entry name" value="Peroxidase, domain 2"/>
    <property type="match status" value="1"/>
</dbReference>
<feature type="binding site" description="axial binding residue" evidence="14">
    <location>
        <position position="152"/>
    </location>
    <ligand>
        <name>heme b</name>
        <dbReference type="ChEBI" id="CHEBI:60344"/>
    </ligand>
    <ligandPart>
        <name>Fe</name>
        <dbReference type="ChEBI" id="CHEBI:18248"/>
    </ligandPart>
</feature>
<comment type="catalytic activity">
    <reaction evidence="1">
        <text>2 a phenolic donor + H2O2 = 2 a phenolic radical donor + 2 H2O</text>
        <dbReference type="Rhea" id="RHEA:56136"/>
        <dbReference type="ChEBI" id="CHEBI:15377"/>
        <dbReference type="ChEBI" id="CHEBI:16240"/>
        <dbReference type="ChEBI" id="CHEBI:139520"/>
        <dbReference type="ChEBI" id="CHEBI:139521"/>
        <dbReference type="EC" id="1.11.1.7"/>
    </reaction>
</comment>
<feature type="binding site" evidence="13">
    <location>
        <position position="122"/>
    </location>
    <ligand>
        <name>substrate</name>
    </ligand>
</feature>
<dbReference type="FunFam" id="1.10.420.10:FF:000006">
    <property type="entry name" value="Peroxidase"/>
    <property type="match status" value="1"/>
</dbReference>
<evidence type="ECO:0000256" key="12">
    <source>
        <dbReference type="ARBA" id="ARBA00023180"/>
    </source>
</evidence>
<evidence type="ECO:0000256" key="1">
    <source>
        <dbReference type="ARBA" id="ARBA00000189"/>
    </source>
</evidence>
<keyword evidence="6" id="KW-0349">Heme</keyword>
<evidence type="ECO:0000256" key="9">
    <source>
        <dbReference type="ARBA" id="ARBA00023002"/>
    </source>
</evidence>
<dbReference type="GO" id="GO:0006979">
    <property type="term" value="P:response to oxidative stress"/>
    <property type="evidence" value="ECO:0007669"/>
    <property type="project" value="InterPro"/>
</dbReference>
<evidence type="ECO:0000259" key="17">
    <source>
        <dbReference type="PROSITE" id="PS50873"/>
    </source>
</evidence>
<dbReference type="GO" id="GO:0042744">
    <property type="term" value="P:hydrogen peroxide catabolic process"/>
    <property type="evidence" value="ECO:0007669"/>
    <property type="project" value="InterPro"/>
</dbReference>
<feature type="compositionally biased region" description="Basic and acidic residues" evidence="16">
    <location>
        <begin position="377"/>
        <end position="391"/>
    </location>
</feature>
<feature type="region of interest" description="Disordered" evidence="16">
    <location>
        <begin position="1"/>
        <end position="46"/>
    </location>
</feature>
<evidence type="ECO:0000256" key="11">
    <source>
        <dbReference type="ARBA" id="ARBA00023157"/>
    </source>
</evidence>
<dbReference type="InterPro" id="IPR033905">
    <property type="entry name" value="Secretory_peroxidase"/>
</dbReference>
<sequence>MEATAMKNTNSASSRLKKLRNEREREEEMNSMGCDGSVLLNSTSNNQAEKDGPANISLHAFYVIDNAKKEVEAKCPGVVSCADILALAARDAVALSGGPTWNVQKGRKDGRISKAIDTRLLPAPTFNISQLQQSFAQRGLSFADLVALSGGHTLGFSHCSSFQNRIHNFDTKNDVDPSLQPSFAANLRSVCPLHNTRKNAGATMDTTSTIFDNVYFKLLLQGKSLFTSDEALLSAHETKTLVSKFANSQEDFNRAFVNSMLKMGSLNGGQEDYQLANFIVHFSEVVLFISVQFCGAKVKVNCIPNPLILKEAKTNPEGNELVAIEPVALKLRSVNDWFHELKTFPSGSSRIPFLNSRSDRTLSEEKEEEEETGMGEQEWKVGRGGDGKEEGNVGSCGDGGEVLPQNDVVLGRYMEGLQTRATEDPDST</sequence>
<dbReference type="InterPro" id="IPR010255">
    <property type="entry name" value="Haem_peroxidase_sf"/>
</dbReference>
<protein>
    <recommendedName>
        <fullName evidence="4">peroxidase</fullName>
        <ecNumber evidence="4">1.11.1.7</ecNumber>
    </recommendedName>
</protein>
<evidence type="ECO:0000256" key="10">
    <source>
        <dbReference type="ARBA" id="ARBA00023004"/>
    </source>
</evidence>
<comment type="function">
    <text evidence="2">Removal of H(2)O(2), oxidation of toxic reductants, biosynthesis and degradation of lignin, suberization, auxin catabolism, response to environmental stresses such as wounding, pathogen attack and oxidative stress. These functions might be dependent on each isozyme/isoform in each plant tissue.</text>
</comment>
<dbReference type="Gene3D" id="1.10.520.10">
    <property type="match status" value="1"/>
</dbReference>
<evidence type="ECO:0000256" key="16">
    <source>
        <dbReference type="SAM" id="MobiDB-lite"/>
    </source>
</evidence>
<evidence type="ECO:0000256" key="6">
    <source>
        <dbReference type="ARBA" id="ARBA00022617"/>
    </source>
</evidence>
<feature type="binding site" evidence="14">
    <location>
        <position position="33"/>
    </location>
    <ligand>
        <name>Ca(2+)</name>
        <dbReference type="ChEBI" id="CHEBI:29108"/>
        <label>1</label>
    </ligand>
</feature>
<dbReference type="AlphaFoldDB" id="A0A4S4F358"/>
<evidence type="ECO:0000256" key="8">
    <source>
        <dbReference type="ARBA" id="ARBA00022837"/>
    </source>
</evidence>
<feature type="binding site" evidence="14">
    <location>
        <position position="35"/>
    </location>
    <ligand>
        <name>Ca(2+)</name>
        <dbReference type="ChEBI" id="CHEBI:29108"/>
        <label>1</label>
    </ligand>
</feature>
<feature type="binding site" evidence="14">
    <location>
        <position position="37"/>
    </location>
    <ligand>
        <name>Ca(2+)</name>
        <dbReference type="ChEBI" id="CHEBI:29108"/>
        <label>1</label>
    </ligand>
</feature>
<feature type="binding site" evidence="14">
    <location>
        <position position="49"/>
    </location>
    <ligand>
        <name>Ca(2+)</name>
        <dbReference type="ChEBI" id="CHEBI:29108"/>
        <label>1</label>
    </ligand>
</feature>
<keyword evidence="10 14" id="KW-0408">Iron</keyword>
<reference evidence="18 19" key="1">
    <citation type="journal article" date="2018" name="Proc. Natl. Acad. Sci. U.S.A.">
        <title>Draft genome sequence of Camellia sinensis var. sinensis provides insights into the evolution of the tea genome and tea quality.</title>
        <authorList>
            <person name="Wei C."/>
            <person name="Yang H."/>
            <person name="Wang S."/>
            <person name="Zhao J."/>
            <person name="Liu C."/>
            <person name="Gao L."/>
            <person name="Xia E."/>
            <person name="Lu Y."/>
            <person name="Tai Y."/>
            <person name="She G."/>
            <person name="Sun J."/>
            <person name="Cao H."/>
            <person name="Tong W."/>
            <person name="Gao Q."/>
            <person name="Li Y."/>
            <person name="Deng W."/>
            <person name="Jiang X."/>
            <person name="Wang W."/>
            <person name="Chen Q."/>
            <person name="Zhang S."/>
            <person name="Li H."/>
            <person name="Wu J."/>
            <person name="Wang P."/>
            <person name="Li P."/>
            <person name="Shi C."/>
            <person name="Zheng F."/>
            <person name="Jian J."/>
            <person name="Huang B."/>
            <person name="Shan D."/>
            <person name="Shi M."/>
            <person name="Fang C."/>
            <person name="Yue Y."/>
            <person name="Li F."/>
            <person name="Li D."/>
            <person name="Wei S."/>
            <person name="Han B."/>
            <person name="Jiang C."/>
            <person name="Yin Y."/>
            <person name="Xia T."/>
            <person name="Zhang Z."/>
            <person name="Bennetzen J.L."/>
            <person name="Zhao S."/>
            <person name="Wan X."/>
        </authorList>
    </citation>
    <scope>NUCLEOTIDE SEQUENCE [LARGE SCALE GENOMIC DNA]</scope>
    <source>
        <strain evidence="19">cv. Shuchazao</strain>
        <tissue evidence="18">Leaf</tissue>
    </source>
</reference>
<keyword evidence="11 15" id="KW-1015">Disulfide bond</keyword>
<feature type="disulfide bond" evidence="15">
    <location>
        <begin position="159"/>
        <end position="191"/>
    </location>
</feature>
<evidence type="ECO:0000256" key="5">
    <source>
        <dbReference type="ARBA" id="ARBA00022559"/>
    </source>
</evidence>
<keyword evidence="9" id="KW-0560">Oxidoreductase</keyword>
<dbReference type="InterPro" id="IPR000823">
    <property type="entry name" value="Peroxidase_pln"/>
</dbReference>